<dbReference type="Gene3D" id="6.10.140.2140">
    <property type="match status" value="1"/>
</dbReference>
<evidence type="ECO:0000256" key="3">
    <source>
        <dbReference type="ARBA" id="ARBA00023054"/>
    </source>
</evidence>
<keyword evidence="3 6" id="KW-0175">Coiled coil</keyword>
<dbReference type="PANTHER" id="PTHR44281">
    <property type="entry name" value="SPINDLE ASSEMBLY ABNORMAL PROTEIN 6 HOMOLOG"/>
    <property type="match status" value="1"/>
</dbReference>
<keyword evidence="5" id="KW-0131">Cell cycle</keyword>
<feature type="coiled-coil region" evidence="6">
    <location>
        <begin position="357"/>
        <end position="412"/>
    </location>
</feature>
<comment type="subcellular location">
    <subcellularLocation>
        <location evidence="1">Cytoplasm</location>
        <location evidence="1">Cytoskeleton</location>
        <location evidence="1">Microtubule organizing center</location>
        <location evidence="1">Centrosome</location>
    </subcellularLocation>
</comment>
<dbReference type="Pfam" id="PF16531">
    <property type="entry name" value="SAS-6_N"/>
    <property type="match status" value="1"/>
</dbReference>
<dbReference type="Pfam" id="PF21503">
    <property type="entry name" value="Sas-6_helical"/>
    <property type="match status" value="1"/>
</dbReference>
<dbReference type="InterPro" id="IPR038558">
    <property type="entry name" value="SAS-6_N_sf"/>
</dbReference>
<evidence type="ECO:0000256" key="2">
    <source>
        <dbReference type="ARBA" id="ARBA00022490"/>
    </source>
</evidence>
<dbReference type="Proteomes" id="UP000008281">
    <property type="component" value="Unassembled WGS sequence"/>
</dbReference>
<evidence type="ECO:0000259" key="7">
    <source>
        <dbReference type="Pfam" id="PF16531"/>
    </source>
</evidence>
<dbReference type="OrthoDB" id="49058at2759"/>
<dbReference type="eggNOG" id="ENOG502THXX">
    <property type="taxonomic scope" value="Eukaryota"/>
</dbReference>
<organism evidence="10">
    <name type="scientific">Caenorhabditis remanei</name>
    <name type="common">Caenorhabditis vulgaris</name>
    <dbReference type="NCBI Taxonomy" id="31234"/>
    <lineage>
        <taxon>Eukaryota</taxon>
        <taxon>Metazoa</taxon>
        <taxon>Ecdysozoa</taxon>
        <taxon>Nematoda</taxon>
        <taxon>Chromadorea</taxon>
        <taxon>Rhabditida</taxon>
        <taxon>Rhabditina</taxon>
        <taxon>Rhabditomorpha</taxon>
        <taxon>Rhabditoidea</taxon>
        <taxon>Rhabditidae</taxon>
        <taxon>Peloderinae</taxon>
        <taxon>Caenorhabditis</taxon>
    </lineage>
</organism>
<evidence type="ECO:0000313" key="9">
    <source>
        <dbReference type="EMBL" id="EFO97945.1"/>
    </source>
</evidence>
<dbReference type="Gene3D" id="2.170.210.20">
    <property type="entry name" value="Spindle assembly abnormal protein 6, N-terminal domain"/>
    <property type="match status" value="1"/>
</dbReference>
<keyword evidence="4" id="KW-0206">Cytoskeleton</keyword>
<proteinExistence type="predicted"/>
<evidence type="ECO:0000256" key="1">
    <source>
        <dbReference type="ARBA" id="ARBA00004300"/>
    </source>
</evidence>
<evidence type="ECO:0000259" key="8">
    <source>
        <dbReference type="Pfam" id="PF21503"/>
    </source>
</evidence>
<dbReference type="EMBL" id="DS268670">
    <property type="protein sequence ID" value="EFO97945.1"/>
    <property type="molecule type" value="Genomic_DNA"/>
</dbReference>
<feature type="domain" description="Spindle assembly abnormal protein 6 N-terminal" evidence="7">
    <location>
        <begin position="46"/>
        <end position="113"/>
    </location>
</feature>
<dbReference type="GO" id="GO:0005813">
    <property type="term" value="C:centrosome"/>
    <property type="evidence" value="ECO:0007669"/>
    <property type="project" value="UniProtKB-SubCell"/>
</dbReference>
<dbReference type="HOGENOM" id="CLU_565286_0_0_1"/>
<protein>
    <submittedName>
        <fullName evidence="9">CRE-SAS-6 protein</fullName>
    </submittedName>
</protein>
<dbReference type="AlphaFoldDB" id="E3NH99"/>
<dbReference type="InterPro" id="IPR032396">
    <property type="entry name" value="SAS-6_N"/>
</dbReference>
<feature type="coiled-coil region" evidence="6">
    <location>
        <begin position="204"/>
        <end position="325"/>
    </location>
</feature>
<dbReference type="STRING" id="31234.E3NH99"/>
<dbReference type="GO" id="GO:0005814">
    <property type="term" value="C:centriole"/>
    <property type="evidence" value="ECO:0007669"/>
    <property type="project" value="TreeGrafter"/>
</dbReference>
<evidence type="ECO:0000313" key="10">
    <source>
        <dbReference type="Proteomes" id="UP000008281"/>
    </source>
</evidence>
<keyword evidence="10" id="KW-1185">Reference proteome</keyword>
<evidence type="ECO:0000256" key="4">
    <source>
        <dbReference type="ARBA" id="ARBA00023212"/>
    </source>
</evidence>
<dbReference type="FunCoup" id="E3NH99">
    <property type="interactions" value="1704"/>
</dbReference>
<name>E3NH99_CAERE</name>
<dbReference type="InParanoid" id="E3NH99"/>
<keyword evidence="2" id="KW-0963">Cytoplasm</keyword>
<evidence type="ECO:0000256" key="5">
    <source>
        <dbReference type="ARBA" id="ARBA00023306"/>
    </source>
</evidence>
<dbReference type="PANTHER" id="PTHR44281:SF2">
    <property type="entry name" value="SPINDLE ASSEMBLY ABNORMAL PROTEIN 6 HOMOLOG"/>
    <property type="match status" value="1"/>
</dbReference>
<accession>E3NH99</accession>
<dbReference type="GO" id="GO:0007099">
    <property type="term" value="P:centriole replication"/>
    <property type="evidence" value="ECO:0007669"/>
    <property type="project" value="TreeGrafter"/>
</dbReference>
<dbReference type="InterPro" id="IPR048600">
    <property type="entry name" value="Sas-6_helical"/>
</dbReference>
<sequence>MTSKLALFDQTLSASLLQPINSDHDYKYEKILFSLKFYQFFRAYKTKVQLKILEQRSESGGEKELKFELSRADDFEFLFAETLNNEKYQVLAREHDLTVDFDTFPKVIIQHLLCKNIVNNLDDDGGVDARKKPGYHSIIDHGRPTEINIILEKEKSQCVFEIFSKTPISKGKIFAMTLWAVRGDHLIAHLLKICSFQSAKLCTFNKTSDEVEVLRKKCEDLESENGKLEESLKEFEELSDRIRDLEDELALEKEEKGNVVALAEEKDLRISQLEEDVDSMNRELDENQEELDIVGKMLREEQGKVDQLQKRNSLHQKEIGKLRAENSLLQRNFEKADGLLKKNDLQQNQQSLDIRKLRELEADLKEKDSMVENLTGTIGLLRKELEDEKLKLKEVMDSFERLKVENEGVKERLSMYRTQRYSPAPAGLTVHTVGYKPVLGQNSPYANPNMRTPFRDATTTASNFQNMNITPLPHAARFNQLADDTTGSTMTNTPPVMRNPL</sequence>
<evidence type="ECO:0000256" key="6">
    <source>
        <dbReference type="SAM" id="Coils"/>
    </source>
</evidence>
<feature type="domain" description="Spindle assembly abnormal protein 6 helical" evidence="8">
    <location>
        <begin position="183"/>
        <end position="219"/>
    </location>
</feature>
<gene>
    <name evidence="9" type="primary">Cre-sas-6</name>
    <name evidence="9" type="ORF">CRE_14997</name>
</gene>
<reference evidence="9" key="1">
    <citation type="submission" date="2007-07" db="EMBL/GenBank/DDBJ databases">
        <title>PCAP assembly of the Caenorhabditis remanei genome.</title>
        <authorList>
            <consortium name="The Caenorhabditis remanei Sequencing Consortium"/>
            <person name="Wilson R.K."/>
        </authorList>
    </citation>
    <scope>NUCLEOTIDE SEQUENCE [LARGE SCALE GENOMIC DNA]</scope>
    <source>
        <strain evidence="9">PB4641</strain>
    </source>
</reference>